<organism evidence="3 4">
    <name type="scientific">Nonomuraea phyllanthi</name>
    <dbReference type="NCBI Taxonomy" id="2219224"/>
    <lineage>
        <taxon>Bacteria</taxon>
        <taxon>Bacillati</taxon>
        <taxon>Actinomycetota</taxon>
        <taxon>Actinomycetes</taxon>
        <taxon>Streptosporangiales</taxon>
        <taxon>Streptosporangiaceae</taxon>
        <taxon>Nonomuraea</taxon>
    </lineage>
</organism>
<dbReference type="InterPro" id="IPR001647">
    <property type="entry name" value="HTH_TetR"/>
</dbReference>
<dbReference type="Gene3D" id="2.60.40.420">
    <property type="entry name" value="Cupredoxins - blue copper proteins"/>
    <property type="match status" value="2"/>
</dbReference>
<comment type="similarity">
    <text evidence="1">Belongs to the multicopper oxidase family.</text>
</comment>
<dbReference type="GO" id="GO:0003677">
    <property type="term" value="F:DNA binding"/>
    <property type="evidence" value="ECO:0007669"/>
    <property type="project" value="UniProtKB-UniRule"/>
</dbReference>
<gene>
    <name evidence="3" type="ORF">FH608_043415</name>
</gene>
<dbReference type="RefSeq" id="WP_139636875.1">
    <property type="nucleotide sequence ID" value="NZ_VDLX02000024.1"/>
</dbReference>
<dbReference type="InterPro" id="IPR009057">
    <property type="entry name" value="Homeodomain-like_sf"/>
</dbReference>
<dbReference type="OrthoDB" id="3682047at2"/>
<accession>A0A5C4VF16</accession>
<dbReference type="InterPro" id="IPR008972">
    <property type="entry name" value="Cupredoxin"/>
</dbReference>
<dbReference type="PANTHER" id="PTHR48267">
    <property type="entry name" value="CUPREDOXIN SUPERFAMILY PROTEIN"/>
    <property type="match status" value="1"/>
</dbReference>
<evidence type="ECO:0000313" key="3">
    <source>
        <dbReference type="EMBL" id="KAB8188611.1"/>
    </source>
</evidence>
<comment type="caution">
    <text evidence="3">The sequence shown here is derived from an EMBL/GenBank/DDBJ whole genome shotgun (WGS) entry which is preliminary data.</text>
</comment>
<keyword evidence="4" id="KW-1185">Reference proteome</keyword>
<dbReference type="PANTHER" id="PTHR48267:SF1">
    <property type="entry name" value="BILIRUBIN OXIDASE"/>
    <property type="match status" value="1"/>
</dbReference>
<dbReference type="SUPFAM" id="SSF46689">
    <property type="entry name" value="Homeodomain-like"/>
    <property type="match status" value="1"/>
</dbReference>
<dbReference type="EMBL" id="VDLX02000024">
    <property type="protein sequence ID" value="KAB8188611.1"/>
    <property type="molecule type" value="Genomic_DNA"/>
</dbReference>
<dbReference type="AlphaFoldDB" id="A0A5C4VF16"/>
<evidence type="ECO:0000256" key="2">
    <source>
        <dbReference type="ARBA" id="ARBA00023125"/>
    </source>
</evidence>
<evidence type="ECO:0000313" key="4">
    <source>
        <dbReference type="Proteomes" id="UP000312512"/>
    </source>
</evidence>
<dbReference type="SUPFAM" id="SSF49503">
    <property type="entry name" value="Cupredoxins"/>
    <property type="match status" value="2"/>
</dbReference>
<dbReference type="Proteomes" id="UP000312512">
    <property type="component" value="Unassembled WGS sequence"/>
</dbReference>
<reference evidence="3 4" key="1">
    <citation type="submission" date="2019-10" db="EMBL/GenBank/DDBJ databases">
        <title>Nonomuraea sp. nov., isolated from Phyllanthus amarus.</title>
        <authorList>
            <person name="Klykleung N."/>
            <person name="Tanasupawat S."/>
        </authorList>
    </citation>
    <scope>NUCLEOTIDE SEQUENCE [LARGE SCALE GENOMIC DNA]</scope>
    <source>
        <strain evidence="3 4">PA1-10</strain>
    </source>
</reference>
<proteinExistence type="inferred from homology"/>
<keyword evidence="2" id="KW-0238">DNA-binding</keyword>
<dbReference type="PROSITE" id="PS50977">
    <property type="entry name" value="HTH_TETR_2"/>
    <property type="match status" value="1"/>
</dbReference>
<evidence type="ECO:0000256" key="1">
    <source>
        <dbReference type="ARBA" id="ARBA00010609"/>
    </source>
</evidence>
<dbReference type="Pfam" id="PF00440">
    <property type="entry name" value="TetR_N"/>
    <property type="match status" value="1"/>
</dbReference>
<protein>
    <submittedName>
        <fullName evidence="3">TetR family transcriptional regulator</fullName>
    </submittedName>
</protein>
<dbReference type="InterPro" id="IPR045087">
    <property type="entry name" value="Cu-oxidase_fam"/>
</dbReference>
<name>A0A5C4VF16_9ACTN</name>
<sequence length="391" mass="42269">MQARLRRDYAYPMDQRPALLWYHDHRMDFTGPAIWRGLAGLQIVRDDAEEALGLPAGPHELPLVLADRAFAADGSLDYPALDPAPGSALGSVLRERPGVREPYLAGVLGDVILVNGAPWPVHEVDAARYRLRLLNASNARHYALQAVGDDGRRLDLVQIGADHGLLAAPVTHRLLPIAPAVRKVTVSEIARAAGVGKGTVYLYWPTKEDLILGLLARELLTLLDEAIGHIAADSAAVWPRRLAPLLLRTGRDLPLARRLFSGDTDLFRLLTQQAGDRDLFDRTRPSALSEAVLPILHRHGLIRSDWPLPDQAYAAHAVVTGFGIVMSDPAATPAAHAPDEVLADTMALLVEPPVAPSDAAVAAAAEDALAIFRETRDAVLELIERSQATAK</sequence>